<sequence>MRCTCTCTLDEKSLSVAVVDECGVGVVLCFDRDFWKLLGGWDTSRFDLNSTQKFSGESDQQFRIRITPPSDSGAKWSKKRYSADDGEAGVQNQYGSTEGGTGVYNSSKAKTSNRLVSYLLGPFIVLASYLASNFTSLYPCVTHDLLRMRTELPAHFQAEERSQLDHRATGVVSLRGDLCGVPCMAS</sequence>
<name>A0A7R9FY59_TIMSH</name>
<keyword evidence="1" id="KW-0812">Transmembrane</keyword>
<evidence type="ECO:0000256" key="1">
    <source>
        <dbReference type="SAM" id="Phobius"/>
    </source>
</evidence>
<dbReference type="AlphaFoldDB" id="A0A7R9FY59"/>
<gene>
    <name evidence="2" type="ORF">TSIB3V08_LOCUS3067</name>
</gene>
<proteinExistence type="predicted"/>
<dbReference type="EMBL" id="OC000989">
    <property type="protein sequence ID" value="CAD7258846.1"/>
    <property type="molecule type" value="Genomic_DNA"/>
</dbReference>
<keyword evidence="1" id="KW-1133">Transmembrane helix</keyword>
<feature type="transmembrane region" description="Helical" evidence="1">
    <location>
        <begin position="115"/>
        <end position="132"/>
    </location>
</feature>
<reference evidence="2" key="1">
    <citation type="submission" date="2020-11" db="EMBL/GenBank/DDBJ databases">
        <authorList>
            <person name="Tran Van P."/>
        </authorList>
    </citation>
    <scope>NUCLEOTIDE SEQUENCE</scope>
</reference>
<accession>A0A7R9FY59</accession>
<keyword evidence="1" id="KW-0472">Membrane</keyword>
<protein>
    <submittedName>
        <fullName evidence="2">Uncharacterized protein</fullName>
    </submittedName>
</protein>
<evidence type="ECO:0000313" key="2">
    <source>
        <dbReference type="EMBL" id="CAD7258846.1"/>
    </source>
</evidence>
<organism evidence="2">
    <name type="scientific">Timema shepardi</name>
    <name type="common">Walking stick</name>
    <dbReference type="NCBI Taxonomy" id="629360"/>
    <lineage>
        <taxon>Eukaryota</taxon>
        <taxon>Metazoa</taxon>
        <taxon>Ecdysozoa</taxon>
        <taxon>Arthropoda</taxon>
        <taxon>Hexapoda</taxon>
        <taxon>Insecta</taxon>
        <taxon>Pterygota</taxon>
        <taxon>Neoptera</taxon>
        <taxon>Polyneoptera</taxon>
        <taxon>Phasmatodea</taxon>
        <taxon>Timematodea</taxon>
        <taxon>Timematoidea</taxon>
        <taxon>Timematidae</taxon>
        <taxon>Timema</taxon>
    </lineage>
</organism>